<protein>
    <submittedName>
        <fullName evidence="2">Uncharacterized protein</fullName>
    </submittedName>
</protein>
<evidence type="ECO:0000313" key="3">
    <source>
        <dbReference type="Proteomes" id="UP001487740"/>
    </source>
</evidence>
<evidence type="ECO:0000256" key="1">
    <source>
        <dbReference type="SAM" id="MobiDB-lite"/>
    </source>
</evidence>
<evidence type="ECO:0000313" key="2">
    <source>
        <dbReference type="EMBL" id="KAK8375727.1"/>
    </source>
</evidence>
<name>A0AAW0SNQ1_SCYPA</name>
<reference evidence="2 3" key="1">
    <citation type="submission" date="2023-03" db="EMBL/GenBank/DDBJ databases">
        <title>High-quality genome of Scylla paramamosain provides insights in environmental adaptation.</title>
        <authorList>
            <person name="Zhang L."/>
        </authorList>
    </citation>
    <scope>NUCLEOTIDE SEQUENCE [LARGE SCALE GENOMIC DNA]</scope>
    <source>
        <strain evidence="2">LZ_2023a</strain>
        <tissue evidence="2">Muscle</tissue>
    </source>
</reference>
<dbReference type="PROSITE" id="PS51257">
    <property type="entry name" value="PROKAR_LIPOPROTEIN"/>
    <property type="match status" value="1"/>
</dbReference>
<accession>A0AAW0SNQ1</accession>
<keyword evidence="3" id="KW-1185">Reference proteome</keyword>
<comment type="caution">
    <text evidence="2">The sequence shown here is derived from an EMBL/GenBank/DDBJ whole genome shotgun (WGS) entry which is preliminary data.</text>
</comment>
<dbReference type="Proteomes" id="UP001487740">
    <property type="component" value="Unassembled WGS sequence"/>
</dbReference>
<organism evidence="2 3">
    <name type="scientific">Scylla paramamosain</name>
    <name type="common">Mud crab</name>
    <dbReference type="NCBI Taxonomy" id="85552"/>
    <lineage>
        <taxon>Eukaryota</taxon>
        <taxon>Metazoa</taxon>
        <taxon>Ecdysozoa</taxon>
        <taxon>Arthropoda</taxon>
        <taxon>Crustacea</taxon>
        <taxon>Multicrustacea</taxon>
        <taxon>Malacostraca</taxon>
        <taxon>Eumalacostraca</taxon>
        <taxon>Eucarida</taxon>
        <taxon>Decapoda</taxon>
        <taxon>Pleocyemata</taxon>
        <taxon>Brachyura</taxon>
        <taxon>Eubrachyura</taxon>
        <taxon>Portunoidea</taxon>
        <taxon>Portunidae</taxon>
        <taxon>Portuninae</taxon>
        <taxon>Scylla</taxon>
    </lineage>
</organism>
<dbReference type="AlphaFoldDB" id="A0AAW0SNQ1"/>
<feature type="region of interest" description="Disordered" evidence="1">
    <location>
        <begin position="110"/>
        <end position="134"/>
    </location>
</feature>
<gene>
    <name evidence="2" type="ORF">O3P69_008473</name>
</gene>
<feature type="region of interest" description="Disordered" evidence="1">
    <location>
        <begin position="331"/>
        <end position="354"/>
    </location>
</feature>
<proteinExistence type="predicted"/>
<sequence length="501" mass="53320">MAAITKASRHGTVICMTSACGASPARGAGDPWILAVPPTHGGASQVDKWTRGNDAVRQPSRPEELYEEAASLGTVLALGLWQRVAGERHPSCTLYAFCSIARTAADFSGQTLSDPSRGAPHVHTNTSNSGHPPTHTPRHTLGAVTHFLSRVVGARLLVEGEAPEGVEAGDILAAQESWKSVISLLKDLSLRPPSSTALVVTLSAGSHPTLKLLGETQRSPGGDGKDRIHGLQDSLTSHDARKSLVSEVGTNNATREGLKPKGGMVWQKPRVGGAAASLVHAGRDKADDHTRARRNQGWWPWLPQITTTTTTTELPPLNPLEFVKRRRQRLKLSDSVSSKRRRMDSKTKPHSFTGSNSSYSAFLNNYTLPSPHPCVGVTHTSQAQVALVLAVDLVLAVQEVLVAQPSLTRSHSFKSLKSPAGPIEATRVEESPVASPSTQTIQELVCGASQVASLSGSLAAAESGVEIPTARRLTCSTALSDLLHHHHHHVTDYEPAMTASD</sequence>
<dbReference type="EMBL" id="JARAKH010000049">
    <property type="protein sequence ID" value="KAK8375727.1"/>
    <property type="molecule type" value="Genomic_DNA"/>
</dbReference>